<dbReference type="InterPro" id="IPR016174">
    <property type="entry name" value="Di-haem_cyt_TM"/>
</dbReference>
<keyword evidence="10 13" id="KW-1133">Transmembrane helix</keyword>
<dbReference type="GO" id="GO:0036397">
    <property type="term" value="F:formate dehydrogenase (quinone) activity"/>
    <property type="evidence" value="ECO:0007669"/>
    <property type="project" value="TreeGrafter"/>
</dbReference>
<dbReference type="PANTHER" id="PTHR30074:SF2">
    <property type="entry name" value="FORMATE DEHYDROGENASE, CYTOCHROME B556(FDO) SUBUNIT"/>
    <property type="match status" value="1"/>
</dbReference>
<feature type="transmembrane region" description="Helical" evidence="13">
    <location>
        <begin position="54"/>
        <end position="75"/>
    </location>
</feature>
<keyword evidence="6" id="KW-0349">Heme</keyword>
<dbReference type="GO" id="GO:0009326">
    <property type="term" value="C:formate dehydrogenase complex"/>
    <property type="evidence" value="ECO:0007669"/>
    <property type="project" value="InterPro"/>
</dbReference>
<dbReference type="OrthoDB" id="9790598at2"/>
<gene>
    <name evidence="15" type="primary">fdoI</name>
    <name evidence="15" type="ORF">NCTC10717_01457</name>
</gene>
<protein>
    <submittedName>
        <fullName evidence="15">Formate dehydrogenase-O subunit gamma</fullName>
    </submittedName>
</protein>
<dbReference type="GO" id="GO:0005886">
    <property type="term" value="C:plasma membrane"/>
    <property type="evidence" value="ECO:0007669"/>
    <property type="project" value="UniProtKB-SubCell"/>
</dbReference>
<evidence type="ECO:0000256" key="7">
    <source>
        <dbReference type="ARBA" id="ARBA00022692"/>
    </source>
</evidence>
<dbReference type="InterPro" id="IPR006471">
    <property type="entry name" value="Formate_DH_gsu"/>
</dbReference>
<dbReference type="FunFam" id="1.20.950.20:FF:000002">
    <property type="entry name" value="Formate dehydrogenase cytochrome b556 subunit"/>
    <property type="match status" value="1"/>
</dbReference>
<reference evidence="15 16" key="1">
    <citation type="submission" date="2018-06" db="EMBL/GenBank/DDBJ databases">
        <authorList>
            <consortium name="Pathogen Informatics"/>
            <person name="Doyle S."/>
        </authorList>
    </citation>
    <scope>NUCLEOTIDE SEQUENCE [LARGE SCALE GENOMIC DNA]</scope>
    <source>
        <strain evidence="15 16">NCTC10717</strain>
    </source>
</reference>
<organism evidence="15 16">
    <name type="scientific">Suttonella indologenes</name>
    <dbReference type="NCBI Taxonomy" id="13276"/>
    <lineage>
        <taxon>Bacteria</taxon>
        <taxon>Pseudomonadati</taxon>
        <taxon>Pseudomonadota</taxon>
        <taxon>Gammaproteobacteria</taxon>
        <taxon>Cardiobacteriales</taxon>
        <taxon>Cardiobacteriaceae</taxon>
        <taxon>Suttonella</taxon>
    </lineage>
</organism>
<dbReference type="GO" id="GO:0022904">
    <property type="term" value="P:respiratory electron transport chain"/>
    <property type="evidence" value="ECO:0007669"/>
    <property type="project" value="InterPro"/>
</dbReference>
<dbReference type="GO" id="GO:0046872">
    <property type="term" value="F:metal ion binding"/>
    <property type="evidence" value="ECO:0007669"/>
    <property type="project" value="UniProtKB-KW"/>
</dbReference>
<feature type="transmembrane region" description="Helical" evidence="13">
    <location>
        <begin position="112"/>
        <end position="132"/>
    </location>
</feature>
<keyword evidence="16" id="KW-1185">Reference proteome</keyword>
<accession>A0A380MY13</accession>
<keyword evidence="12 13" id="KW-0472">Membrane</keyword>
<dbReference type="PANTHER" id="PTHR30074">
    <property type="entry name" value="FORMATE DEHYDROGENASE, NITRATE-INDUCIBLE, CYTOCHROME B556 FDN SUBUNIT"/>
    <property type="match status" value="1"/>
</dbReference>
<evidence type="ECO:0000259" key="14">
    <source>
        <dbReference type="Pfam" id="PF01292"/>
    </source>
</evidence>
<evidence type="ECO:0000256" key="1">
    <source>
        <dbReference type="ARBA" id="ARBA00001971"/>
    </source>
</evidence>
<dbReference type="Proteomes" id="UP000254575">
    <property type="component" value="Unassembled WGS sequence"/>
</dbReference>
<dbReference type="RefSeq" id="WP_115218638.1">
    <property type="nucleotide sequence ID" value="NZ_UHIA01000004.1"/>
</dbReference>
<evidence type="ECO:0000256" key="8">
    <source>
        <dbReference type="ARBA" id="ARBA00022723"/>
    </source>
</evidence>
<comment type="cofactor">
    <cofactor evidence="1">
        <name>heme</name>
        <dbReference type="ChEBI" id="CHEBI:30413"/>
    </cofactor>
</comment>
<keyword evidence="7 13" id="KW-0812">Transmembrane</keyword>
<dbReference type="InterPro" id="IPR011577">
    <property type="entry name" value="Cyt_b561_bac/Ni-Hgenase"/>
</dbReference>
<sequence length="223" mass="25780">MKRPLIQRYNKAERINHWFVAFCFILLAVSGLGFFYPSFFWLTHIFGTPQLARILHPLVGVLMFVGFFIQFFRYVRLNFLDKEDKKWLKDIGKVMQNHEVGDVGKYNAGQKLMFWLMTSCMVLLLLSGLIAWRPYFAPHFPIPVIRFALLVHSAAASLLIIGIIVHVYAALWIKGTLRAMVEGVVTQTWAEKHHPRWYRAVMEKARQSQADKADASATPPSHF</sequence>
<keyword evidence="9" id="KW-0249">Electron transport</keyword>
<evidence type="ECO:0000256" key="10">
    <source>
        <dbReference type="ARBA" id="ARBA00022989"/>
    </source>
</evidence>
<dbReference type="AlphaFoldDB" id="A0A380MY13"/>
<evidence type="ECO:0000256" key="12">
    <source>
        <dbReference type="ARBA" id="ARBA00023136"/>
    </source>
</evidence>
<name>A0A380MY13_9GAMM</name>
<feature type="domain" description="Cytochrome b561 bacterial/Ni-hydrogenase" evidence="14">
    <location>
        <begin position="8"/>
        <end position="183"/>
    </location>
</feature>
<evidence type="ECO:0000256" key="2">
    <source>
        <dbReference type="ARBA" id="ARBA00004651"/>
    </source>
</evidence>
<evidence type="ECO:0000256" key="13">
    <source>
        <dbReference type="SAM" id="Phobius"/>
    </source>
</evidence>
<dbReference type="GO" id="GO:0008863">
    <property type="term" value="F:formate dehydrogenase (NAD+) activity"/>
    <property type="evidence" value="ECO:0007669"/>
    <property type="project" value="InterPro"/>
</dbReference>
<dbReference type="SUPFAM" id="SSF81342">
    <property type="entry name" value="Transmembrane di-heme cytochromes"/>
    <property type="match status" value="1"/>
</dbReference>
<evidence type="ECO:0000256" key="11">
    <source>
        <dbReference type="ARBA" id="ARBA00023004"/>
    </source>
</evidence>
<keyword evidence="4" id="KW-0813">Transport</keyword>
<keyword evidence="11" id="KW-0408">Iron</keyword>
<comment type="similarity">
    <text evidence="3">Belongs to the formate dehydrogenase gamma subunit family.</text>
</comment>
<dbReference type="GO" id="GO:0009055">
    <property type="term" value="F:electron transfer activity"/>
    <property type="evidence" value="ECO:0007669"/>
    <property type="project" value="InterPro"/>
</dbReference>
<dbReference type="Gene3D" id="1.20.950.20">
    <property type="entry name" value="Transmembrane di-heme cytochromes, Chain C"/>
    <property type="match status" value="1"/>
</dbReference>
<dbReference type="NCBIfam" id="TIGR01583">
    <property type="entry name" value="formate-DH-gamm"/>
    <property type="match status" value="1"/>
</dbReference>
<comment type="subcellular location">
    <subcellularLocation>
        <location evidence="2">Cell membrane</location>
        <topology evidence="2">Multi-pass membrane protein</topology>
    </subcellularLocation>
</comment>
<evidence type="ECO:0000256" key="9">
    <source>
        <dbReference type="ARBA" id="ARBA00022982"/>
    </source>
</evidence>
<evidence type="ECO:0000313" key="15">
    <source>
        <dbReference type="EMBL" id="SUO97449.1"/>
    </source>
</evidence>
<evidence type="ECO:0000256" key="3">
    <source>
        <dbReference type="ARBA" id="ARBA00010747"/>
    </source>
</evidence>
<dbReference type="InterPro" id="IPR051817">
    <property type="entry name" value="FDH_cytochrome_b556_subunit"/>
</dbReference>
<evidence type="ECO:0000313" key="16">
    <source>
        <dbReference type="Proteomes" id="UP000254575"/>
    </source>
</evidence>
<keyword evidence="5" id="KW-1003">Cell membrane</keyword>
<dbReference type="Pfam" id="PF01292">
    <property type="entry name" value="Ni_hydr_CYTB"/>
    <property type="match status" value="1"/>
</dbReference>
<feature type="transmembrane region" description="Helical" evidence="13">
    <location>
        <begin position="20"/>
        <end position="42"/>
    </location>
</feature>
<dbReference type="GO" id="GO:0015944">
    <property type="term" value="P:formate oxidation"/>
    <property type="evidence" value="ECO:0007669"/>
    <property type="project" value="UniProtKB-ARBA"/>
</dbReference>
<proteinExistence type="inferred from homology"/>
<evidence type="ECO:0000256" key="4">
    <source>
        <dbReference type="ARBA" id="ARBA00022448"/>
    </source>
</evidence>
<evidence type="ECO:0000256" key="5">
    <source>
        <dbReference type="ARBA" id="ARBA00022475"/>
    </source>
</evidence>
<dbReference type="EMBL" id="UHIA01000004">
    <property type="protein sequence ID" value="SUO97449.1"/>
    <property type="molecule type" value="Genomic_DNA"/>
</dbReference>
<dbReference type="GO" id="GO:0009061">
    <property type="term" value="P:anaerobic respiration"/>
    <property type="evidence" value="ECO:0007669"/>
    <property type="project" value="TreeGrafter"/>
</dbReference>
<evidence type="ECO:0000256" key="6">
    <source>
        <dbReference type="ARBA" id="ARBA00022617"/>
    </source>
</evidence>
<keyword evidence="8" id="KW-0479">Metal-binding</keyword>
<feature type="transmembrane region" description="Helical" evidence="13">
    <location>
        <begin position="144"/>
        <end position="171"/>
    </location>
</feature>